<comment type="caution">
    <text evidence="1">The sequence shown here is derived from an EMBL/GenBank/DDBJ whole genome shotgun (WGS) entry which is preliminary data.</text>
</comment>
<evidence type="ECO:0008006" key="3">
    <source>
        <dbReference type="Google" id="ProtNLM"/>
    </source>
</evidence>
<reference evidence="1 2" key="1">
    <citation type="submission" date="2019-02" db="EMBL/GenBank/DDBJ databases">
        <title>Bacterial novel species Emticicia sp. 17J42-9 isolated from soil.</title>
        <authorList>
            <person name="Jung H.-Y."/>
        </authorList>
    </citation>
    <scope>NUCLEOTIDE SEQUENCE [LARGE SCALE GENOMIC DNA]</scope>
    <source>
        <strain evidence="1 2">17J42-9</strain>
    </source>
</reference>
<dbReference type="Proteomes" id="UP000293162">
    <property type="component" value="Unassembled WGS sequence"/>
</dbReference>
<evidence type="ECO:0000313" key="1">
    <source>
        <dbReference type="EMBL" id="RYU93804.1"/>
    </source>
</evidence>
<dbReference type="RefSeq" id="WP_130023023.1">
    <property type="nucleotide sequence ID" value="NZ_SEWF01000036.1"/>
</dbReference>
<proteinExistence type="predicted"/>
<gene>
    <name evidence="1" type="ORF">EWM59_19990</name>
</gene>
<protein>
    <recommendedName>
        <fullName evidence="3">Restriction endonuclease</fullName>
    </recommendedName>
</protein>
<dbReference type="AlphaFoldDB" id="A0A4Q5LVV7"/>
<sequence>MQKLFDEKERHNIDFAKHQHNSYDFYNDTAREEFVAVRNRLEDWFSRYPDSDKKQLKRDLQTRFEPAFFELFIHELFYRQGFTLTVHPDIPDSTRKPDFLAKKGEIAFYIEAKIAYDDFYEKVVIAKQSSIYDKLNEIDSAYIGICIEELYFLSTNQPRLNKIKTFFQQAIHEYTQQEPEDTETIERQIYEDNDVKIVFSLLTVETQLIHTCISEPPIVFLGGCEEQLKKSIIEKAYRYGNLDKPFLICINSLSYKKTSTEDVYNALFGNYRRMANIENLNQDFKTSSDGIFAPDSAFSCKNASGVFITAVNEHNLAMAKHWLVRHPFTKNAFDMDALDLSYIHVNNKKIEEVKKLSIGQLMV</sequence>
<organism evidence="1 2">
    <name type="scientific">Emticicia agri</name>
    <dbReference type="NCBI Taxonomy" id="2492393"/>
    <lineage>
        <taxon>Bacteria</taxon>
        <taxon>Pseudomonadati</taxon>
        <taxon>Bacteroidota</taxon>
        <taxon>Cytophagia</taxon>
        <taxon>Cytophagales</taxon>
        <taxon>Leadbetterellaceae</taxon>
        <taxon>Emticicia</taxon>
    </lineage>
</organism>
<dbReference type="OrthoDB" id="1097812at2"/>
<accession>A0A4Q5LVV7</accession>
<name>A0A4Q5LVV7_9BACT</name>
<evidence type="ECO:0000313" key="2">
    <source>
        <dbReference type="Proteomes" id="UP000293162"/>
    </source>
</evidence>
<keyword evidence="2" id="KW-1185">Reference proteome</keyword>
<dbReference type="EMBL" id="SEWF01000036">
    <property type="protein sequence ID" value="RYU93804.1"/>
    <property type="molecule type" value="Genomic_DNA"/>
</dbReference>